<dbReference type="GO" id="GO:0005975">
    <property type="term" value="P:carbohydrate metabolic process"/>
    <property type="evidence" value="ECO:0007669"/>
    <property type="project" value="UniProtKB-ARBA"/>
</dbReference>
<gene>
    <name evidence="4" type="ORF">KDL01_23490</name>
</gene>
<dbReference type="InterPro" id="IPR000601">
    <property type="entry name" value="PKD_dom"/>
</dbReference>
<feature type="chain" id="PRO_5037922018" evidence="2">
    <location>
        <begin position="22"/>
        <end position="565"/>
    </location>
</feature>
<dbReference type="InterPro" id="IPR035986">
    <property type="entry name" value="PKD_dom_sf"/>
</dbReference>
<organism evidence="4 5">
    <name type="scientific">Actinospica durhamensis</name>
    <dbReference type="NCBI Taxonomy" id="1508375"/>
    <lineage>
        <taxon>Bacteria</taxon>
        <taxon>Bacillati</taxon>
        <taxon>Actinomycetota</taxon>
        <taxon>Actinomycetes</taxon>
        <taxon>Catenulisporales</taxon>
        <taxon>Actinospicaceae</taxon>
        <taxon>Actinospica</taxon>
    </lineage>
</organism>
<dbReference type="EMBL" id="JAGSOG010000133">
    <property type="protein sequence ID" value="MBR7836261.1"/>
    <property type="molecule type" value="Genomic_DNA"/>
</dbReference>
<reference evidence="4" key="1">
    <citation type="submission" date="2021-04" db="EMBL/GenBank/DDBJ databases">
        <title>Genome based classification of Actinospica acidithermotolerans sp. nov., an actinobacterium isolated from an Indonesian hot spring.</title>
        <authorList>
            <person name="Kusuma A.B."/>
            <person name="Putra K.E."/>
            <person name="Nafisah S."/>
            <person name="Loh J."/>
            <person name="Nouioui I."/>
            <person name="Goodfellow M."/>
        </authorList>
    </citation>
    <scope>NUCLEOTIDE SEQUENCE</scope>
    <source>
        <strain evidence="4">CSCA 57</strain>
    </source>
</reference>
<dbReference type="InterPro" id="IPR013783">
    <property type="entry name" value="Ig-like_fold"/>
</dbReference>
<evidence type="ECO:0000313" key="5">
    <source>
        <dbReference type="Proteomes" id="UP000675781"/>
    </source>
</evidence>
<protein>
    <submittedName>
        <fullName evidence="4">PKD domain-containing protein</fullName>
    </submittedName>
</protein>
<sequence length="565" mass="57179">MAPLAVAGSFGLALVPSLASASTTAIGSAAGGAGVGAVAPALSARPAASSSQAPSTSAVAPRVQHVRTHTQQATGPNPDLGAGVGFGSASAFGLNVLPQVSGYTTPTGKLSVSVDWGDGQSSSYQNDLNHSFSHEYAGPGTFAVTVTVSDGEGDVSTIALGGQQTWGTEYTPYDPVRILDTRYGLGAPAAPVPAGGTLKLSVFGAGASDKPIPSNAVAVVLNVTATDESANGFLSVYNNETSYGGTVSWPGTSNVNFSAHENLPNLVVVPIGPDGLVDFRNGSSRGSTDIVADIEGYYTATTASRYVSINPARILDTRKGVGTGGKVAKIPANGNITLTVDGAKGSGIPGSGVTALAMNLTAVSGTRNGVITAYPDGQTLPAVSNLNYPAGGTAANLAMVPVGTGGKIVLHNNSAGAVDLIVDAFGYYTTAAVTGASAFEPYTVPFRYMDTREGKWTLPADQPYEVGGSYASTVTGLLFNATVTQPSGNGFLSLYPYDPKTPRAIPATSNVNFLTGQTVSNLSIATLSPVPDTSSQPPTYNFGLYLGGHGAAYIILDEFGQFQSK</sequence>
<dbReference type="CDD" id="cd00146">
    <property type="entry name" value="PKD"/>
    <property type="match status" value="1"/>
</dbReference>
<comment type="caution">
    <text evidence="4">The sequence shown here is derived from an EMBL/GenBank/DDBJ whole genome shotgun (WGS) entry which is preliminary data.</text>
</comment>
<proteinExistence type="predicted"/>
<dbReference type="Proteomes" id="UP000675781">
    <property type="component" value="Unassembled WGS sequence"/>
</dbReference>
<feature type="signal peptide" evidence="2">
    <location>
        <begin position="1"/>
        <end position="21"/>
    </location>
</feature>
<dbReference type="AlphaFoldDB" id="A0A941IV03"/>
<feature type="compositionally biased region" description="Low complexity" evidence="1">
    <location>
        <begin position="47"/>
        <end position="61"/>
    </location>
</feature>
<dbReference type="SUPFAM" id="SSF49299">
    <property type="entry name" value="PKD domain"/>
    <property type="match status" value="1"/>
</dbReference>
<evidence type="ECO:0000256" key="2">
    <source>
        <dbReference type="SAM" id="SignalP"/>
    </source>
</evidence>
<dbReference type="PROSITE" id="PS50093">
    <property type="entry name" value="PKD"/>
    <property type="match status" value="1"/>
</dbReference>
<dbReference type="Gene3D" id="2.60.40.10">
    <property type="entry name" value="Immunoglobulins"/>
    <property type="match status" value="1"/>
</dbReference>
<evidence type="ECO:0000313" key="4">
    <source>
        <dbReference type="EMBL" id="MBR7836261.1"/>
    </source>
</evidence>
<keyword evidence="2" id="KW-0732">Signal</keyword>
<keyword evidence="5" id="KW-1185">Reference proteome</keyword>
<dbReference type="RefSeq" id="WP_212530742.1">
    <property type="nucleotide sequence ID" value="NZ_JAGSOG010000133.1"/>
</dbReference>
<dbReference type="Pfam" id="PF18911">
    <property type="entry name" value="PKD_4"/>
    <property type="match status" value="1"/>
</dbReference>
<feature type="domain" description="PKD" evidence="3">
    <location>
        <begin position="107"/>
        <end position="157"/>
    </location>
</feature>
<evidence type="ECO:0000259" key="3">
    <source>
        <dbReference type="PROSITE" id="PS50093"/>
    </source>
</evidence>
<evidence type="ECO:0000256" key="1">
    <source>
        <dbReference type="SAM" id="MobiDB-lite"/>
    </source>
</evidence>
<accession>A0A941IV03</accession>
<feature type="region of interest" description="Disordered" evidence="1">
    <location>
        <begin position="47"/>
        <end position="80"/>
    </location>
</feature>
<name>A0A941IV03_9ACTN</name>